<keyword evidence="3" id="KW-1185">Reference proteome</keyword>
<dbReference type="InterPro" id="IPR021735">
    <property type="entry name" value="DUF3306"/>
</dbReference>
<reference evidence="2 3" key="1">
    <citation type="submission" date="2019-03" db="EMBL/GenBank/DDBJ databases">
        <title>Genomic Encyclopedia of Type Strains, Phase IV (KMG-IV): sequencing the most valuable type-strain genomes for metagenomic binning, comparative biology and taxonomic classification.</title>
        <authorList>
            <person name="Goeker M."/>
        </authorList>
    </citation>
    <scope>NUCLEOTIDE SEQUENCE [LARGE SCALE GENOMIC DNA]</scope>
    <source>
        <strain evidence="2 3">DSM 24830</strain>
    </source>
</reference>
<comment type="caution">
    <text evidence="2">The sequence shown here is derived from an EMBL/GenBank/DDBJ whole genome shotgun (WGS) entry which is preliminary data.</text>
</comment>
<proteinExistence type="predicted"/>
<protein>
    <submittedName>
        <fullName evidence="2">Uncharacterized protein DUF3306</fullName>
    </submittedName>
</protein>
<dbReference type="EMBL" id="SMFQ01000003">
    <property type="protein sequence ID" value="TCJ87858.1"/>
    <property type="molecule type" value="Genomic_DNA"/>
</dbReference>
<feature type="compositionally biased region" description="Acidic residues" evidence="1">
    <location>
        <begin position="167"/>
        <end position="190"/>
    </location>
</feature>
<evidence type="ECO:0000313" key="2">
    <source>
        <dbReference type="EMBL" id="TCJ87858.1"/>
    </source>
</evidence>
<feature type="region of interest" description="Disordered" evidence="1">
    <location>
        <begin position="23"/>
        <end position="51"/>
    </location>
</feature>
<dbReference type="OrthoDB" id="5609487at2"/>
<gene>
    <name evidence="2" type="ORF">EV695_2374</name>
</gene>
<organism evidence="2 3">
    <name type="scientific">Cocleimonas flava</name>
    <dbReference type="NCBI Taxonomy" id="634765"/>
    <lineage>
        <taxon>Bacteria</taxon>
        <taxon>Pseudomonadati</taxon>
        <taxon>Pseudomonadota</taxon>
        <taxon>Gammaproteobacteria</taxon>
        <taxon>Thiotrichales</taxon>
        <taxon>Thiotrichaceae</taxon>
        <taxon>Cocleimonas</taxon>
    </lineage>
</organism>
<evidence type="ECO:0000256" key="1">
    <source>
        <dbReference type="SAM" id="MobiDB-lite"/>
    </source>
</evidence>
<feature type="compositionally biased region" description="Acidic residues" evidence="1">
    <location>
        <begin position="65"/>
        <end position="79"/>
    </location>
</feature>
<name>A0A4R1F796_9GAMM</name>
<dbReference type="AlphaFoldDB" id="A0A4R1F796"/>
<accession>A0A4R1F796</accession>
<dbReference type="Pfam" id="PF11748">
    <property type="entry name" value="DUF3306"/>
    <property type="match status" value="1"/>
</dbReference>
<feature type="region of interest" description="Disordered" evidence="1">
    <location>
        <begin position="151"/>
        <end position="244"/>
    </location>
</feature>
<dbReference type="Proteomes" id="UP000294887">
    <property type="component" value="Unassembled WGS sequence"/>
</dbReference>
<evidence type="ECO:0000313" key="3">
    <source>
        <dbReference type="Proteomes" id="UP000294887"/>
    </source>
</evidence>
<feature type="region of interest" description="Disordered" evidence="1">
    <location>
        <begin position="64"/>
        <end position="83"/>
    </location>
</feature>
<sequence>MPNEKESFGSRWSRRKQLVAEEAAKDKKIASGEIQEDSVDSNAAEEVVDPEVLRAEKKAQLNALTDEDMPDIETLDESSDYSGFMSTGVSEGLRTMALRKLFKSKVYNVRDGLDDYDGDYTFFEKLDPTTITSDMKHMVEVEAKRALAKEEQEKAEQLAEAEYANADAEDVGSQDDDSVSEFDDALDDAETQNPELASDTTDDSLLNNDDLINDDSVVEASSTQNTNYNDEADKADNRNNEDVA</sequence>
<dbReference type="RefSeq" id="WP_131906101.1">
    <property type="nucleotide sequence ID" value="NZ_BAAAFU010000004.1"/>
</dbReference>
<feature type="compositionally biased region" description="Polar residues" evidence="1">
    <location>
        <begin position="219"/>
        <end position="229"/>
    </location>
</feature>
<feature type="compositionally biased region" description="Basic and acidic residues" evidence="1">
    <location>
        <begin position="231"/>
        <end position="244"/>
    </location>
</feature>